<protein>
    <submittedName>
        <fullName evidence="1">Uncharacterized protein</fullName>
    </submittedName>
</protein>
<organism evidence="1 2">
    <name type="scientific">Ridgeia piscesae</name>
    <name type="common">Tubeworm</name>
    <dbReference type="NCBI Taxonomy" id="27915"/>
    <lineage>
        <taxon>Eukaryota</taxon>
        <taxon>Metazoa</taxon>
        <taxon>Spiralia</taxon>
        <taxon>Lophotrochozoa</taxon>
        <taxon>Annelida</taxon>
        <taxon>Polychaeta</taxon>
        <taxon>Sedentaria</taxon>
        <taxon>Canalipalpata</taxon>
        <taxon>Sabellida</taxon>
        <taxon>Siboglinidae</taxon>
        <taxon>Ridgeia</taxon>
    </lineage>
</organism>
<evidence type="ECO:0000313" key="1">
    <source>
        <dbReference type="EMBL" id="KAK2171788.1"/>
    </source>
</evidence>
<accession>A0AAD9NKD4</accession>
<dbReference type="AlphaFoldDB" id="A0AAD9NKD4"/>
<dbReference type="Proteomes" id="UP001209878">
    <property type="component" value="Unassembled WGS sequence"/>
</dbReference>
<comment type="caution">
    <text evidence="1">The sequence shown here is derived from an EMBL/GenBank/DDBJ whole genome shotgun (WGS) entry which is preliminary data.</text>
</comment>
<dbReference type="GO" id="GO:0005634">
    <property type="term" value="C:nucleus"/>
    <property type="evidence" value="ECO:0007669"/>
    <property type="project" value="TreeGrafter"/>
</dbReference>
<dbReference type="PANTHER" id="PTHR16234">
    <property type="entry name" value="SIMILAR TO HYPOTHETICAL PROTEIN FLJ20508"/>
    <property type="match status" value="1"/>
</dbReference>
<dbReference type="GO" id="GO:0005737">
    <property type="term" value="C:cytoplasm"/>
    <property type="evidence" value="ECO:0007669"/>
    <property type="project" value="TreeGrafter"/>
</dbReference>
<evidence type="ECO:0000313" key="2">
    <source>
        <dbReference type="Proteomes" id="UP001209878"/>
    </source>
</evidence>
<reference evidence="1" key="1">
    <citation type="journal article" date="2023" name="Mol. Biol. Evol.">
        <title>Third-Generation Sequencing Reveals the Adaptive Role of the Epigenome in Three Deep-Sea Polychaetes.</title>
        <authorList>
            <person name="Perez M."/>
            <person name="Aroh O."/>
            <person name="Sun Y."/>
            <person name="Lan Y."/>
            <person name="Juniper S.K."/>
            <person name="Young C.R."/>
            <person name="Angers B."/>
            <person name="Qian P.Y."/>
        </authorList>
    </citation>
    <scope>NUCLEOTIDE SEQUENCE</scope>
    <source>
        <strain evidence="1">R07B-5</strain>
    </source>
</reference>
<gene>
    <name evidence="1" type="ORF">NP493_1028g00042</name>
</gene>
<dbReference type="Pfam" id="PF15011">
    <property type="entry name" value="CA109-like"/>
    <property type="match status" value="1"/>
</dbReference>
<sequence length="203" mass="22712">MNEVMGSPSIGTVLAAELPLYEQLQQSYKIIKKQHKNWHDTLSAAHKAVMCLQNVVEQYHCCAQVSIEDTPFRPFVGIQEALLGKLIQTVEAEMLQIREALHELGKTSSAVMKQVNYCLQSYNKNLTGSSVAAMTVCQPLRPSIAVLLEKITDAGHLFHTQYMCKKYYIENVAYNDVATAECLANNWLDTKTLDKQITGKSMA</sequence>
<dbReference type="EMBL" id="JAODUO010001026">
    <property type="protein sequence ID" value="KAK2171788.1"/>
    <property type="molecule type" value="Genomic_DNA"/>
</dbReference>
<proteinExistence type="predicted"/>
<name>A0AAD9NKD4_RIDPI</name>
<dbReference type="PANTHER" id="PTHR16234:SF5">
    <property type="entry name" value="AFG2-INTERACTING RIBOSOME MATURATION FACTOR"/>
    <property type="match status" value="1"/>
</dbReference>
<dbReference type="InterPro" id="IPR029159">
    <property type="entry name" value="CA109-like"/>
</dbReference>
<keyword evidence="2" id="KW-1185">Reference proteome</keyword>